<dbReference type="AlphaFoldDB" id="A0A0G0FRD5"/>
<name>A0A0G0FRD5_9BACT</name>
<evidence type="ECO:0000313" key="1">
    <source>
        <dbReference type="EMBL" id="KKQ16430.1"/>
    </source>
</evidence>
<accession>A0A0G0FRD5</accession>
<proteinExistence type="predicted"/>
<sequence length="121" mass="13731">MKDILTTEDFPGINWSQPYTHEDGYPASSYGVIGIDIGTSRMRMDYDHKIIVEEVDTPLRHSRLRFGYPKTASFTVRSTQDTPFNPGDSQRINQSVDAVQAVLTKLHQRETAQKLMISVTN</sequence>
<gene>
    <name evidence="1" type="ORF">US28_C0001G0020</name>
</gene>
<organism evidence="1 2">
    <name type="scientific">Candidatus Daviesbacteria bacterium GW2011_GWA1_36_8</name>
    <dbReference type="NCBI Taxonomy" id="1618417"/>
    <lineage>
        <taxon>Bacteria</taxon>
        <taxon>Candidatus Daviesiibacteriota</taxon>
    </lineage>
</organism>
<protein>
    <submittedName>
        <fullName evidence="1">Uncharacterized protein</fullName>
    </submittedName>
</protein>
<comment type="caution">
    <text evidence="1">The sequence shown here is derived from an EMBL/GenBank/DDBJ whole genome shotgun (WGS) entry which is preliminary data.</text>
</comment>
<evidence type="ECO:0000313" key="2">
    <source>
        <dbReference type="Proteomes" id="UP000034448"/>
    </source>
</evidence>
<reference evidence="1 2" key="1">
    <citation type="journal article" date="2015" name="Nature">
        <title>rRNA introns, odd ribosomes, and small enigmatic genomes across a large radiation of phyla.</title>
        <authorList>
            <person name="Brown C.T."/>
            <person name="Hug L.A."/>
            <person name="Thomas B.C."/>
            <person name="Sharon I."/>
            <person name="Castelle C.J."/>
            <person name="Singh A."/>
            <person name="Wilkins M.J."/>
            <person name="Williams K.H."/>
            <person name="Banfield J.F."/>
        </authorList>
    </citation>
    <scope>NUCLEOTIDE SEQUENCE [LARGE SCALE GENOMIC DNA]</scope>
</reference>
<dbReference type="Proteomes" id="UP000034448">
    <property type="component" value="Unassembled WGS sequence"/>
</dbReference>
<dbReference type="EMBL" id="LBSJ01000001">
    <property type="protein sequence ID" value="KKQ16430.1"/>
    <property type="molecule type" value="Genomic_DNA"/>
</dbReference>